<dbReference type="AlphaFoldDB" id="U2QPJ6"/>
<dbReference type="GO" id="GO:0032217">
    <property type="term" value="F:riboflavin transmembrane transporter activity"/>
    <property type="evidence" value="ECO:0007669"/>
    <property type="project" value="UniProtKB-UniRule"/>
</dbReference>
<evidence type="ECO:0000256" key="2">
    <source>
        <dbReference type="ARBA" id="ARBA00005540"/>
    </source>
</evidence>
<keyword evidence="5 9" id="KW-0812">Transmembrane</keyword>
<gene>
    <name evidence="10" type="ORF">HMPREF1983_00815</name>
</gene>
<feature type="transmembrane region" description="Helical" evidence="9">
    <location>
        <begin position="155"/>
        <end position="177"/>
    </location>
</feature>
<feature type="transmembrane region" description="Helical" evidence="9">
    <location>
        <begin position="112"/>
        <end position="135"/>
    </location>
</feature>
<dbReference type="PANTHER" id="PTHR38438:SF1">
    <property type="entry name" value="RIBOFLAVIN TRANSPORTER RIBU"/>
    <property type="match status" value="1"/>
</dbReference>
<keyword evidence="7 8" id="KW-0472">Membrane</keyword>
<feature type="transmembrane region" description="Helical" evidence="9">
    <location>
        <begin position="46"/>
        <end position="65"/>
    </location>
</feature>
<evidence type="ECO:0000256" key="8">
    <source>
        <dbReference type="PIRNR" id="PIRNR037778"/>
    </source>
</evidence>
<evidence type="ECO:0000256" key="5">
    <source>
        <dbReference type="ARBA" id="ARBA00022692"/>
    </source>
</evidence>
<keyword evidence="4 8" id="KW-1003">Cell membrane</keyword>
<dbReference type="InterPro" id="IPR024529">
    <property type="entry name" value="ECF_trnsprt_substrate-spec"/>
</dbReference>
<comment type="similarity">
    <text evidence="2 8">Belongs to the prokaryotic riboflavin transporter (P-RFT) (TC 2.A.87) family.</text>
</comment>
<dbReference type="HOGENOM" id="CLU_086673_2_2_9"/>
<comment type="caution">
    <text evidence="10">The sequence shown here is derived from an EMBL/GenBank/DDBJ whole genome shotgun (WGS) entry which is preliminary data.</text>
</comment>
<keyword evidence="11" id="KW-1185">Reference proteome</keyword>
<dbReference type="Gene3D" id="1.10.1760.20">
    <property type="match status" value="1"/>
</dbReference>
<evidence type="ECO:0000256" key="9">
    <source>
        <dbReference type="SAM" id="Phobius"/>
    </source>
</evidence>
<evidence type="ECO:0000256" key="6">
    <source>
        <dbReference type="ARBA" id="ARBA00022989"/>
    </source>
</evidence>
<dbReference type="InterPro" id="IPR025720">
    <property type="entry name" value="RibU"/>
</dbReference>
<proteinExistence type="inferred from homology"/>
<protein>
    <recommendedName>
        <fullName evidence="8">Riboflavin transporter</fullName>
    </recommendedName>
</protein>
<comment type="function">
    <text evidence="8">Probably a riboflavin-binding protein that interacts with the energy-coupling factor (ECF) ABC-transporter complex.</text>
</comment>
<dbReference type="PIRSF" id="PIRSF037778">
    <property type="entry name" value="UCP037778_transp_RibU"/>
    <property type="match status" value="1"/>
</dbReference>
<comment type="subcellular location">
    <subcellularLocation>
        <location evidence="1">Cell membrane</location>
        <topology evidence="1">Multi-pass membrane protein</topology>
    </subcellularLocation>
</comment>
<feature type="transmembrane region" description="Helical" evidence="9">
    <location>
        <begin position="85"/>
        <end position="105"/>
    </location>
</feature>
<dbReference type="PANTHER" id="PTHR38438">
    <property type="entry name" value="RIBOFLAVIN TRANSPORTER RIBU"/>
    <property type="match status" value="1"/>
</dbReference>
<organism evidence="10 11">
    <name type="scientific">Gemella bergeri ATCC 700627</name>
    <dbReference type="NCBI Taxonomy" id="1321820"/>
    <lineage>
        <taxon>Bacteria</taxon>
        <taxon>Bacillati</taxon>
        <taxon>Bacillota</taxon>
        <taxon>Bacilli</taxon>
        <taxon>Bacillales</taxon>
        <taxon>Gemellaceae</taxon>
        <taxon>Gemella</taxon>
    </lineage>
</organism>
<dbReference type="GO" id="GO:0005886">
    <property type="term" value="C:plasma membrane"/>
    <property type="evidence" value="ECO:0007669"/>
    <property type="project" value="UniProtKB-SubCell"/>
</dbReference>
<dbReference type="Proteomes" id="UP000016637">
    <property type="component" value="Unassembled WGS sequence"/>
</dbReference>
<keyword evidence="6 9" id="KW-1133">Transmembrane helix</keyword>
<accession>U2QPJ6</accession>
<sequence length="194" mass="21668">MKIGKRFNMYKKNVHSLVLSGMLAVIALLLSFFSFAVPFLPPFLKFDFTFIPLFMAILLLGYKEALVVSLLKNFLHFALVSHEPVGAVANIAVEFIFLSIIILVYKKGVFKIIIGGIVATIAITLFMALFNYFVLLPAYGYIMNLGDIVKNIKTIVSVGIIPFNLIKGALVTFLFFVTKRVYKSIPASIKTRFA</sequence>
<dbReference type="EMBL" id="AWVP01000050">
    <property type="protein sequence ID" value="ERK58411.1"/>
    <property type="molecule type" value="Genomic_DNA"/>
</dbReference>
<dbReference type="PATRIC" id="fig|1321820.3.peg.794"/>
<evidence type="ECO:0000256" key="3">
    <source>
        <dbReference type="ARBA" id="ARBA00022448"/>
    </source>
</evidence>
<dbReference type="eggNOG" id="COG3601">
    <property type="taxonomic scope" value="Bacteria"/>
</dbReference>
<feature type="transmembrane region" description="Helical" evidence="9">
    <location>
        <begin position="17"/>
        <end position="39"/>
    </location>
</feature>
<evidence type="ECO:0000313" key="10">
    <source>
        <dbReference type="EMBL" id="ERK58411.1"/>
    </source>
</evidence>
<dbReference type="Pfam" id="PF12822">
    <property type="entry name" value="ECF_trnsprt"/>
    <property type="match status" value="1"/>
</dbReference>
<evidence type="ECO:0000256" key="4">
    <source>
        <dbReference type="ARBA" id="ARBA00022475"/>
    </source>
</evidence>
<evidence type="ECO:0000256" key="1">
    <source>
        <dbReference type="ARBA" id="ARBA00004651"/>
    </source>
</evidence>
<evidence type="ECO:0000313" key="11">
    <source>
        <dbReference type="Proteomes" id="UP000016637"/>
    </source>
</evidence>
<name>U2QPJ6_9BACL</name>
<reference evidence="10 11" key="1">
    <citation type="submission" date="2013-08" db="EMBL/GenBank/DDBJ databases">
        <authorList>
            <person name="Weinstock G."/>
            <person name="Sodergren E."/>
            <person name="Wylie T."/>
            <person name="Fulton L."/>
            <person name="Fulton R."/>
            <person name="Fronick C."/>
            <person name="O'Laughlin M."/>
            <person name="Godfrey J."/>
            <person name="Miner T."/>
            <person name="Herter B."/>
            <person name="Appelbaum E."/>
            <person name="Cordes M."/>
            <person name="Lek S."/>
            <person name="Wollam A."/>
            <person name="Pepin K.H."/>
            <person name="Palsikar V.B."/>
            <person name="Mitreva M."/>
            <person name="Wilson R.K."/>
        </authorList>
    </citation>
    <scope>NUCLEOTIDE SEQUENCE [LARGE SCALE GENOMIC DNA]</scope>
    <source>
        <strain evidence="10 11">ATCC 700627</strain>
    </source>
</reference>
<keyword evidence="3 8" id="KW-0813">Transport</keyword>
<evidence type="ECO:0000256" key="7">
    <source>
        <dbReference type="ARBA" id="ARBA00023136"/>
    </source>
</evidence>